<protein>
    <submittedName>
        <fullName evidence="9">Neu5Ac permease</fullName>
    </submittedName>
</protein>
<keyword evidence="3" id="KW-0997">Cell inner membrane</keyword>
<feature type="transmembrane region" description="Helical" evidence="7">
    <location>
        <begin position="60"/>
        <end position="82"/>
    </location>
</feature>
<dbReference type="KEGG" id="bko:CKF48_22320"/>
<dbReference type="NCBIfam" id="TIGR00786">
    <property type="entry name" value="dctM"/>
    <property type="match status" value="1"/>
</dbReference>
<dbReference type="EMBL" id="CP022983">
    <property type="protein sequence ID" value="ASV69800.1"/>
    <property type="molecule type" value="Genomic_DNA"/>
</dbReference>
<feature type="domain" description="TRAP C4-dicarboxylate transport system permease DctM subunit" evidence="8">
    <location>
        <begin position="12"/>
        <end position="424"/>
    </location>
</feature>
<keyword evidence="4 7" id="KW-0812">Transmembrane</keyword>
<dbReference type="PANTHER" id="PTHR33362">
    <property type="entry name" value="SIALIC ACID TRAP TRANSPORTER PERMEASE PROTEIN SIAT-RELATED"/>
    <property type="match status" value="1"/>
</dbReference>
<gene>
    <name evidence="9" type="ORF">CKF48_22320</name>
</gene>
<keyword evidence="5 7" id="KW-1133">Transmembrane helix</keyword>
<evidence type="ECO:0000313" key="10">
    <source>
        <dbReference type="Proteomes" id="UP000215137"/>
    </source>
</evidence>
<keyword evidence="10" id="KW-1185">Reference proteome</keyword>
<dbReference type="Proteomes" id="UP000215137">
    <property type="component" value="Chromosome"/>
</dbReference>
<feature type="transmembrane region" description="Helical" evidence="7">
    <location>
        <begin position="140"/>
        <end position="165"/>
    </location>
</feature>
<dbReference type="AlphaFoldDB" id="A0A248TNX6"/>
<name>A0A248TNX6_9BACI</name>
<dbReference type="InterPro" id="IPR004681">
    <property type="entry name" value="TRAP_DctM"/>
</dbReference>
<feature type="transmembrane region" description="Helical" evidence="7">
    <location>
        <begin position="363"/>
        <end position="389"/>
    </location>
</feature>
<dbReference type="Pfam" id="PF06808">
    <property type="entry name" value="DctM"/>
    <property type="match status" value="1"/>
</dbReference>
<evidence type="ECO:0000313" key="9">
    <source>
        <dbReference type="EMBL" id="ASV69800.1"/>
    </source>
</evidence>
<feature type="transmembrane region" description="Helical" evidence="7">
    <location>
        <begin position="312"/>
        <end position="333"/>
    </location>
</feature>
<evidence type="ECO:0000256" key="5">
    <source>
        <dbReference type="ARBA" id="ARBA00022989"/>
    </source>
</evidence>
<feature type="transmembrane region" description="Helical" evidence="7">
    <location>
        <begin position="401"/>
        <end position="422"/>
    </location>
</feature>
<evidence type="ECO:0000256" key="1">
    <source>
        <dbReference type="ARBA" id="ARBA00004429"/>
    </source>
</evidence>
<evidence type="ECO:0000256" key="3">
    <source>
        <dbReference type="ARBA" id="ARBA00022519"/>
    </source>
</evidence>
<dbReference type="InterPro" id="IPR010656">
    <property type="entry name" value="DctM"/>
</dbReference>
<feature type="transmembrane region" description="Helical" evidence="7">
    <location>
        <begin position="249"/>
        <end position="267"/>
    </location>
</feature>
<dbReference type="PIRSF" id="PIRSF006066">
    <property type="entry name" value="HI0050"/>
    <property type="match status" value="1"/>
</dbReference>
<dbReference type="PANTHER" id="PTHR33362:SF5">
    <property type="entry name" value="C4-DICARBOXYLATE TRAP TRANSPORTER LARGE PERMEASE PROTEIN DCTM"/>
    <property type="match status" value="1"/>
</dbReference>
<accession>A0A248TNX6</accession>
<dbReference type="OrthoDB" id="9785600at2"/>
<evidence type="ECO:0000256" key="2">
    <source>
        <dbReference type="ARBA" id="ARBA00022475"/>
    </source>
</evidence>
<reference evidence="9 10" key="1">
    <citation type="submission" date="2017-08" db="EMBL/GenBank/DDBJ databases">
        <title>Complete Genome Sequence of Bacillus kochii Oregon-R-modENCODE STRAIN BDGP4, isolated from Drosophila melanogaster gut.</title>
        <authorList>
            <person name="Wan K.H."/>
            <person name="Yu C."/>
            <person name="Park S."/>
            <person name="Hammonds A.S."/>
            <person name="Booth B.W."/>
            <person name="Celniker S.E."/>
        </authorList>
    </citation>
    <scope>NUCLEOTIDE SEQUENCE [LARGE SCALE GENOMIC DNA]</scope>
    <source>
        <strain evidence="9 10">BDGP4</strain>
    </source>
</reference>
<dbReference type="RefSeq" id="WP_095373364.1">
    <property type="nucleotide sequence ID" value="NZ_CP022983.1"/>
</dbReference>
<organism evidence="9 10">
    <name type="scientific">Cytobacillus kochii</name>
    <dbReference type="NCBI Taxonomy" id="859143"/>
    <lineage>
        <taxon>Bacteria</taxon>
        <taxon>Bacillati</taxon>
        <taxon>Bacillota</taxon>
        <taxon>Bacilli</taxon>
        <taxon>Bacillales</taxon>
        <taxon>Bacillaceae</taxon>
        <taxon>Cytobacillus</taxon>
    </lineage>
</organism>
<feature type="transmembrane region" description="Helical" evidence="7">
    <location>
        <begin position="279"/>
        <end position="300"/>
    </location>
</feature>
<keyword evidence="2" id="KW-1003">Cell membrane</keyword>
<sequence>MPVEWFGVIVILIMFVLMFFKVPIAIAMVVPAVLGIFYLKGWTALATVVETVTWDHSFSYTLSTIPMFVLMGELLFICGISTELFNTFRLWLSRLRGGLGMATIASSAVFAAASGSSLANTATMGVIASKEMLKAGYNKSLTGGTIVAGGTLGVLIPPSTLFILYGMMTEQSIGQLLVAGIIPGIILIILYMITVYVVVSLKPELAPMIHTEVKWKDRFIALKSTIWIILLFGIVIGGMYIGWFNPTEAAGIGAFFTFIFALIRRKLTIQSFVKALSATLKTTGFLFAIIIMAFILNYFLTITRLPFLLADIFESISVPPFLLFVLIILMYILLGMVMDALAMVVVTLPIILPIILAMDMNLIWFGVIIVLVMEMAMITPPVGMNCFVLRGSAPDLTLEQIFKGTSLFLIPIFLLIIILYLFPDIALFLPKNMY</sequence>
<evidence type="ECO:0000256" key="6">
    <source>
        <dbReference type="ARBA" id="ARBA00023136"/>
    </source>
</evidence>
<proteinExistence type="predicted"/>
<feature type="transmembrane region" description="Helical" evidence="7">
    <location>
        <begin position="6"/>
        <end position="39"/>
    </location>
</feature>
<dbReference type="GO" id="GO:0005886">
    <property type="term" value="C:plasma membrane"/>
    <property type="evidence" value="ECO:0007669"/>
    <property type="project" value="UniProtKB-SubCell"/>
</dbReference>
<feature type="transmembrane region" description="Helical" evidence="7">
    <location>
        <begin position="220"/>
        <end position="243"/>
    </location>
</feature>
<comment type="subcellular location">
    <subcellularLocation>
        <location evidence="1">Cell inner membrane</location>
        <topology evidence="1">Multi-pass membrane protein</topology>
    </subcellularLocation>
</comment>
<feature type="transmembrane region" description="Helical" evidence="7">
    <location>
        <begin position="102"/>
        <end position="128"/>
    </location>
</feature>
<evidence type="ECO:0000256" key="4">
    <source>
        <dbReference type="ARBA" id="ARBA00022692"/>
    </source>
</evidence>
<feature type="transmembrane region" description="Helical" evidence="7">
    <location>
        <begin position="177"/>
        <end position="199"/>
    </location>
</feature>
<keyword evidence="6 7" id="KW-0472">Membrane</keyword>
<evidence type="ECO:0000256" key="7">
    <source>
        <dbReference type="SAM" id="Phobius"/>
    </source>
</evidence>
<evidence type="ECO:0000259" key="8">
    <source>
        <dbReference type="Pfam" id="PF06808"/>
    </source>
</evidence>
<dbReference type="GO" id="GO:0022857">
    <property type="term" value="F:transmembrane transporter activity"/>
    <property type="evidence" value="ECO:0007669"/>
    <property type="project" value="TreeGrafter"/>
</dbReference>